<keyword evidence="6" id="KW-1185">Reference proteome</keyword>
<reference evidence="5 6" key="1">
    <citation type="submission" date="2020-02" db="EMBL/GenBank/DDBJ databases">
        <title>Genome sequence of Roseobacter ponti.</title>
        <authorList>
            <person name="Hollensteiner J."/>
            <person name="Schneider D."/>
            <person name="Poehlein A."/>
            <person name="Daniel R."/>
        </authorList>
    </citation>
    <scope>NUCLEOTIDE SEQUENCE [LARGE SCALE GENOMIC DNA]</scope>
    <source>
        <strain evidence="5 6">DSM 106830</strain>
    </source>
</reference>
<proteinExistence type="inferred from homology"/>
<dbReference type="GO" id="GO:0016757">
    <property type="term" value="F:glycosyltransferase activity"/>
    <property type="evidence" value="ECO:0007669"/>
    <property type="project" value="UniProtKB-KW"/>
</dbReference>
<evidence type="ECO:0000256" key="3">
    <source>
        <dbReference type="ARBA" id="ARBA00022679"/>
    </source>
</evidence>
<keyword evidence="3 5" id="KW-0808">Transferase</keyword>
<dbReference type="EMBL" id="CP048788">
    <property type="protein sequence ID" value="QJF50282.1"/>
    <property type="molecule type" value="Genomic_DNA"/>
</dbReference>
<dbReference type="SUPFAM" id="SSF53448">
    <property type="entry name" value="Nucleotide-diphospho-sugar transferases"/>
    <property type="match status" value="1"/>
</dbReference>
<feature type="domain" description="Glycosyltransferase 2-like" evidence="4">
    <location>
        <begin position="13"/>
        <end position="122"/>
    </location>
</feature>
<keyword evidence="2" id="KW-0328">Glycosyltransferase</keyword>
<dbReference type="InterPro" id="IPR001173">
    <property type="entry name" value="Glyco_trans_2-like"/>
</dbReference>
<evidence type="ECO:0000313" key="6">
    <source>
        <dbReference type="Proteomes" id="UP000503308"/>
    </source>
</evidence>
<evidence type="ECO:0000259" key="4">
    <source>
        <dbReference type="Pfam" id="PF00535"/>
    </source>
</evidence>
<dbReference type="InterPro" id="IPR029044">
    <property type="entry name" value="Nucleotide-diphossugar_trans"/>
</dbReference>
<dbReference type="RefSeq" id="WP_169639499.1">
    <property type="nucleotide sequence ID" value="NZ_CP048788.1"/>
</dbReference>
<protein>
    <submittedName>
        <fullName evidence="5">Glycosyltransferase</fullName>
    </submittedName>
</protein>
<gene>
    <name evidence="5" type="ORF">G3256_03410</name>
</gene>
<evidence type="ECO:0000256" key="2">
    <source>
        <dbReference type="ARBA" id="ARBA00022676"/>
    </source>
</evidence>
<dbReference type="PANTHER" id="PTHR43179:SF12">
    <property type="entry name" value="GALACTOFURANOSYLTRANSFERASE GLFT2"/>
    <property type="match status" value="1"/>
</dbReference>
<accession>A0A858SR03</accession>
<dbReference type="Pfam" id="PF00535">
    <property type="entry name" value="Glycos_transf_2"/>
    <property type="match status" value="1"/>
</dbReference>
<sequence>MTAPGTEQPLSVSVVIPCRGHAKELDACLRSLLQQDYSGSFEIIVVDSAADDAVLAAGGRYEQVHILRDPGGLLPGEARNLGASRSRARWLAFIDADCVAQADWLRELLRPLQQQMHLAAGAVGQARHWHPISVIDNMMQFAGQSPHQPAERHKIVASCNIAISRRDFEQVGGFPATQEACGEDVLFCYAVNRQWKDAIFFTPAACVAHQGRATWRSLWHHQFRFGQARGRLMLELTQAQRALGRHTWAIPAVMLRRLGWLAQRTFRNHPLEAAQLALFSPVLMVGLAAWSLGFRAGCRAETFNPVAYGDGKT</sequence>
<dbReference type="PANTHER" id="PTHR43179">
    <property type="entry name" value="RHAMNOSYLTRANSFERASE WBBL"/>
    <property type="match status" value="1"/>
</dbReference>
<dbReference type="AlphaFoldDB" id="A0A858SR03"/>
<organism evidence="5 6">
    <name type="scientific">Roseobacter ponti</name>
    <dbReference type="NCBI Taxonomy" id="1891787"/>
    <lineage>
        <taxon>Bacteria</taxon>
        <taxon>Pseudomonadati</taxon>
        <taxon>Pseudomonadota</taxon>
        <taxon>Alphaproteobacteria</taxon>
        <taxon>Rhodobacterales</taxon>
        <taxon>Roseobacteraceae</taxon>
        <taxon>Roseobacter</taxon>
    </lineage>
</organism>
<evidence type="ECO:0000313" key="5">
    <source>
        <dbReference type="EMBL" id="QJF50282.1"/>
    </source>
</evidence>
<dbReference type="Proteomes" id="UP000503308">
    <property type="component" value="Chromosome"/>
</dbReference>
<name>A0A858SR03_9RHOB</name>
<evidence type="ECO:0000256" key="1">
    <source>
        <dbReference type="ARBA" id="ARBA00006739"/>
    </source>
</evidence>
<comment type="similarity">
    <text evidence="1">Belongs to the glycosyltransferase 2 family.</text>
</comment>
<dbReference type="Gene3D" id="3.90.550.10">
    <property type="entry name" value="Spore Coat Polysaccharide Biosynthesis Protein SpsA, Chain A"/>
    <property type="match status" value="1"/>
</dbReference>
<dbReference type="KEGG" id="rpon:G3256_03410"/>